<dbReference type="AlphaFoldDB" id="A0A150XRX7"/>
<comment type="caution">
    <text evidence="2">The sequence shown here is derived from an EMBL/GenBank/DDBJ whole genome shotgun (WGS) entry which is preliminary data.</text>
</comment>
<dbReference type="STRING" id="279360.MB14_12710"/>
<keyword evidence="3" id="KW-1185">Reference proteome</keyword>
<reference evidence="2" key="1">
    <citation type="submission" date="2016-01" db="EMBL/GenBank/DDBJ databases">
        <title>Genome sequencing of Roseivirga ehrenbergii KMM 6017.</title>
        <authorList>
            <person name="Selvaratnam C."/>
            <person name="Thevarajoo S."/>
            <person name="Goh K.M."/>
            <person name="Ee R."/>
            <person name="Chan K.-G."/>
            <person name="Chong C.S."/>
        </authorList>
    </citation>
    <scope>NUCLEOTIDE SEQUENCE [LARGE SCALE GENOMIC DNA]</scope>
    <source>
        <strain evidence="2">KMM 6017</strain>
    </source>
</reference>
<evidence type="ECO:0000313" key="3">
    <source>
        <dbReference type="Proteomes" id="UP000075583"/>
    </source>
</evidence>
<feature type="transmembrane region" description="Helical" evidence="1">
    <location>
        <begin position="118"/>
        <end position="139"/>
    </location>
</feature>
<gene>
    <name evidence="2" type="ORF">MB14_12710</name>
</gene>
<dbReference type="RefSeq" id="WP_062588389.1">
    <property type="nucleotide sequence ID" value="NZ_LQZQ01000002.1"/>
</dbReference>
<proteinExistence type="predicted"/>
<protein>
    <recommendedName>
        <fullName evidence="4">DUF998 domain-containing protein</fullName>
    </recommendedName>
</protein>
<evidence type="ECO:0008006" key="4">
    <source>
        <dbReference type="Google" id="ProtNLM"/>
    </source>
</evidence>
<dbReference type="Proteomes" id="UP000075583">
    <property type="component" value="Unassembled WGS sequence"/>
</dbReference>
<feature type="transmembrane region" description="Helical" evidence="1">
    <location>
        <begin position="176"/>
        <end position="197"/>
    </location>
</feature>
<evidence type="ECO:0000256" key="1">
    <source>
        <dbReference type="SAM" id="Phobius"/>
    </source>
</evidence>
<feature type="transmembrane region" description="Helical" evidence="1">
    <location>
        <begin position="54"/>
        <end position="75"/>
    </location>
</feature>
<name>A0A150XRX7_ROSEK</name>
<feature type="transmembrane region" description="Helical" evidence="1">
    <location>
        <begin position="87"/>
        <end position="106"/>
    </location>
</feature>
<keyword evidence="1" id="KW-1133">Transmembrane helix</keyword>
<accession>A0A150XRX7</accession>
<sequence>MNNTTVGIVGLSITIFFILGFASLFIYNPQTIEEVNNVTTIASFNITGMNGRWLAAYIIYLMIGLLNLTFVFGLFRMSKNDTPIIIGKILILIAGLTWTSFGIIPWDPYSDTDIHTVIIRVIAMIIVIPVGLIFIAIEFKKMIKDKFLKYYTLTTGLIILIMGILSLFVFNDQTFIRTNISLVIYFLWFGVFGLRLLQIRNGQEGLQTKSTSS</sequence>
<dbReference type="EMBL" id="LQZQ01000002">
    <property type="protein sequence ID" value="KYG81451.1"/>
    <property type="molecule type" value="Genomic_DNA"/>
</dbReference>
<keyword evidence="1" id="KW-0472">Membrane</keyword>
<evidence type="ECO:0000313" key="2">
    <source>
        <dbReference type="EMBL" id="KYG81451.1"/>
    </source>
</evidence>
<feature type="transmembrane region" description="Helical" evidence="1">
    <location>
        <begin position="151"/>
        <end position="170"/>
    </location>
</feature>
<feature type="transmembrane region" description="Helical" evidence="1">
    <location>
        <begin position="7"/>
        <end position="27"/>
    </location>
</feature>
<organism evidence="2 3">
    <name type="scientific">Roseivirga ehrenbergii (strain DSM 102268 / JCM 13514 / KCTC 12282 / NCIMB 14502 / KMM 6017)</name>
    <dbReference type="NCBI Taxonomy" id="279360"/>
    <lineage>
        <taxon>Bacteria</taxon>
        <taxon>Pseudomonadati</taxon>
        <taxon>Bacteroidota</taxon>
        <taxon>Cytophagia</taxon>
        <taxon>Cytophagales</taxon>
        <taxon>Roseivirgaceae</taxon>
        <taxon>Roseivirga</taxon>
    </lineage>
</organism>
<keyword evidence="1" id="KW-0812">Transmembrane</keyword>